<reference evidence="2 3" key="1">
    <citation type="journal article" date="2018" name="BMC Genomics">
        <title>Genomic comparison of Trypanosoma conorhini and Trypanosoma rangeli to Trypanosoma cruzi strains of high and low virulence.</title>
        <authorList>
            <person name="Bradwell K.R."/>
            <person name="Koparde V.N."/>
            <person name="Matveyev A.V."/>
            <person name="Serrano M.G."/>
            <person name="Alves J.M."/>
            <person name="Parikh H."/>
            <person name="Huang B."/>
            <person name="Lee V."/>
            <person name="Espinosa-Alvarez O."/>
            <person name="Ortiz P.A."/>
            <person name="Costa-Martins A.G."/>
            <person name="Teixeira M.M."/>
            <person name="Buck G.A."/>
        </authorList>
    </citation>
    <scope>NUCLEOTIDE SEQUENCE [LARGE SCALE GENOMIC DNA]</scope>
    <source>
        <strain evidence="2 3">AM80</strain>
    </source>
</reference>
<feature type="non-terminal residue" evidence="2">
    <location>
        <position position="1"/>
    </location>
</feature>
<feature type="region of interest" description="Disordered" evidence="1">
    <location>
        <begin position="129"/>
        <end position="150"/>
    </location>
</feature>
<proteinExistence type="predicted"/>
<feature type="compositionally biased region" description="Basic and acidic residues" evidence="1">
    <location>
        <begin position="62"/>
        <end position="74"/>
    </location>
</feature>
<dbReference type="Proteomes" id="UP000283634">
    <property type="component" value="Unassembled WGS sequence"/>
</dbReference>
<gene>
    <name evidence="2" type="ORF">TraAM80_05648</name>
</gene>
<evidence type="ECO:0000313" key="2">
    <source>
        <dbReference type="EMBL" id="RNF03606.1"/>
    </source>
</evidence>
<name>A0A3R7LUK4_TRYRA</name>
<dbReference type="RefSeq" id="XP_029237611.1">
    <property type="nucleotide sequence ID" value="XM_029382521.1"/>
</dbReference>
<protein>
    <submittedName>
        <fullName evidence="2">Uncharacterized protein</fullName>
    </submittedName>
</protein>
<accession>A0A3R7LUK4</accession>
<evidence type="ECO:0000256" key="1">
    <source>
        <dbReference type="SAM" id="MobiDB-lite"/>
    </source>
</evidence>
<dbReference type="GeneID" id="40329581"/>
<evidence type="ECO:0000313" key="3">
    <source>
        <dbReference type="Proteomes" id="UP000283634"/>
    </source>
</evidence>
<feature type="region of interest" description="Disordered" evidence="1">
    <location>
        <begin position="27"/>
        <end position="83"/>
    </location>
</feature>
<keyword evidence="3" id="KW-1185">Reference proteome</keyword>
<organism evidence="2 3">
    <name type="scientific">Trypanosoma rangeli</name>
    <dbReference type="NCBI Taxonomy" id="5698"/>
    <lineage>
        <taxon>Eukaryota</taxon>
        <taxon>Discoba</taxon>
        <taxon>Euglenozoa</taxon>
        <taxon>Kinetoplastea</taxon>
        <taxon>Metakinetoplastina</taxon>
        <taxon>Trypanosomatida</taxon>
        <taxon>Trypanosomatidae</taxon>
        <taxon>Trypanosoma</taxon>
        <taxon>Herpetosoma</taxon>
    </lineage>
</organism>
<sequence>PNARPPAAKGCARMGAPTGLLLGPLAAKAQSRGPKAGYRGAPQVSRERGGEGLVYTGPRRAAGKEDRHPAEQARNRHVPPARRRCSAAVLGRSGQGAAQGPAAAATNQQRAMGCACWFCALPFCGAPRSPSCEGARSEDARTTLPAPPRC</sequence>
<dbReference type="AlphaFoldDB" id="A0A3R7LUK4"/>
<dbReference type="EMBL" id="MKGL01000189">
    <property type="protein sequence ID" value="RNF03606.1"/>
    <property type="molecule type" value="Genomic_DNA"/>
</dbReference>
<comment type="caution">
    <text evidence="2">The sequence shown here is derived from an EMBL/GenBank/DDBJ whole genome shotgun (WGS) entry which is preliminary data.</text>
</comment>